<comment type="caution">
    <text evidence="2">The sequence shown here is derived from an EMBL/GenBank/DDBJ whole genome shotgun (WGS) entry which is preliminary data.</text>
</comment>
<sequence>MRKQAILPTPHVIDKERRNGQGRKGWAKGLTIRGSEDMAVRSNTNTHTLSSPVIDNNDSHGGKVNTGIDMCTYPLMGMLHPTDPLYPPFSTHTLPNHQVGFTTEVRMRRALLITRLKL</sequence>
<keyword evidence="3" id="KW-1185">Reference proteome</keyword>
<evidence type="ECO:0000313" key="3">
    <source>
        <dbReference type="Proteomes" id="UP001054945"/>
    </source>
</evidence>
<feature type="region of interest" description="Disordered" evidence="1">
    <location>
        <begin position="15"/>
        <end position="61"/>
    </location>
</feature>
<name>A0AAV4TY99_CAEEX</name>
<proteinExistence type="predicted"/>
<evidence type="ECO:0000256" key="1">
    <source>
        <dbReference type="SAM" id="MobiDB-lite"/>
    </source>
</evidence>
<protein>
    <submittedName>
        <fullName evidence="2">Uncharacterized protein</fullName>
    </submittedName>
</protein>
<feature type="compositionally biased region" description="Polar residues" evidence="1">
    <location>
        <begin position="41"/>
        <end position="56"/>
    </location>
</feature>
<gene>
    <name evidence="2" type="ORF">CEXT_439311</name>
</gene>
<dbReference type="EMBL" id="BPLR01012006">
    <property type="protein sequence ID" value="GIY50661.1"/>
    <property type="molecule type" value="Genomic_DNA"/>
</dbReference>
<dbReference type="AlphaFoldDB" id="A0AAV4TY99"/>
<dbReference type="Proteomes" id="UP001054945">
    <property type="component" value="Unassembled WGS sequence"/>
</dbReference>
<accession>A0AAV4TY99</accession>
<reference evidence="2 3" key="1">
    <citation type="submission" date="2021-06" db="EMBL/GenBank/DDBJ databases">
        <title>Caerostris extrusa draft genome.</title>
        <authorList>
            <person name="Kono N."/>
            <person name="Arakawa K."/>
        </authorList>
    </citation>
    <scope>NUCLEOTIDE SEQUENCE [LARGE SCALE GENOMIC DNA]</scope>
</reference>
<organism evidence="2 3">
    <name type="scientific">Caerostris extrusa</name>
    <name type="common">Bark spider</name>
    <name type="synonym">Caerostris bankana</name>
    <dbReference type="NCBI Taxonomy" id="172846"/>
    <lineage>
        <taxon>Eukaryota</taxon>
        <taxon>Metazoa</taxon>
        <taxon>Ecdysozoa</taxon>
        <taxon>Arthropoda</taxon>
        <taxon>Chelicerata</taxon>
        <taxon>Arachnida</taxon>
        <taxon>Araneae</taxon>
        <taxon>Araneomorphae</taxon>
        <taxon>Entelegynae</taxon>
        <taxon>Araneoidea</taxon>
        <taxon>Araneidae</taxon>
        <taxon>Caerostris</taxon>
    </lineage>
</organism>
<evidence type="ECO:0000313" key="2">
    <source>
        <dbReference type="EMBL" id="GIY50661.1"/>
    </source>
</evidence>